<evidence type="ECO:0000256" key="3">
    <source>
        <dbReference type="ARBA" id="ARBA00022989"/>
    </source>
</evidence>
<organism evidence="6">
    <name type="scientific">Rhizophora mucronata</name>
    <name type="common">Asiatic mangrove</name>
    <dbReference type="NCBI Taxonomy" id="61149"/>
    <lineage>
        <taxon>Eukaryota</taxon>
        <taxon>Viridiplantae</taxon>
        <taxon>Streptophyta</taxon>
        <taxon>Embryophyta</taxon>
        <taxon>Tracheophyta</taxon>
        <taxon>Spermatophyta</taxon>
        <taxon>Magnoliopsida</taxon>
        <taxon>eudicotyledons</taxon>
        <taxon>Gunneridae</taxon>
        <taxon>Pentapetalae</taxon>
        <taxon>rosids</taxon>
        <taxon>fabids</taxon>
        <taxon>Malpighiales</taxon>
        <taxon>Rhizophoraceae</taxon>
        <taxon>Rhizophora</taxon>
    </lineage>
</organism>
<dbReference type="PANTHER" id="PTHR31218">
    <property type="entry name" value="WAT1-RELATED PROTEIN"/>
    <property type="match status" value="1"/>
</dbReference>
<dbReference type="AlphaFoldDB" id="A0A2P2M293"/>
<evidence type="ECO:0000256" key="2">
    <source>
        <dbReference type="ARBA" id="ARBA00022692"/>
    </source>
</evidence>
<sequence>MLAVGVTAAMVATEFMEVSVSTISKAAMNKGMSQFVFTVYSNALAIFILLPSTLIYYRKRTRPTITVCVICRIWVLALLSCCVQMFLNVGIAYSSPTLAAAMVDLAPAFTFLLAIFSRMERLDFSSSSSYAKSMGTILSIAGALIITLCKGPPITSASSMNISPNQLLMSLPANWVNGGIFCAAGAFSLAILYIVQTWVIRHYPAELMVTLIACIFVTLLSAVVSVIVERDPNSWRLKPDMELMAIGFS</sequence>
<evidence type="ECO:0000256" key="5">
    <source>
        <dbReference type="SAM" id="Phobius"/>
    </source>
</evidence>
<feature type="transmembrane region" description="Helical" evidence="5">
    <location>
        <begin position="175"/>
        <end position="195"/>
    </location>
</feature>
<protein>
    <submittedName>
        <fullName evidence="6">WAT1-related protein</fullName>
    </submittedName>
</protein>
<evidence type="ECO:0000313" key="6">
    <source>
        <dbReference type="EMBL" id="MBX24321.1"/>
    </source>
</evidence>
<evidence type="ECO:0000256" key="1">
    <source>
        <dbReference type="ARBA" id="ARBA00004141"/>
    </source>
</evidence>
<accession>A0A2P2M293</accession>
<reference evidence="6" key="1">
    <citation type="submission" date="2018-02" db="EMBL/GenBank/DDBJ databases">
        <title>Rhizophora mucronata_Transcriptome.</title>
        <authorList>
            <person name="Meera S.P."/>
            <person name="Sreeshan A."/>
            <person name="Augustine A."/>
        </authorList>
    </citation>
    <scope>NUCLEOTIDE SEQUENCE</scope>
    <source>
        <tissue evidence="6">Leaf</tissue>
    </source>
</reference>
<feature type="transmembrane region" description="Helical" evidence="5">
    <location>
        <begin position="137"/>
        <end position="155"/>
    </location>
</feature>
<dbReference type="GO" id="GO:0016020">
    <property type="term" value="C:membrane"/>
    <property type="evidence" value="ECO:0007669"/>
    <property type="project" value="InterPro"/>
</dbReference>
<comment type="subcellular location">
    <subcellularLocation>
        <location evidence="1">Membrane</location>
        <topology evidence="1">Multi-pass membrane protein</topology>
    </subcellularLocation>
</comment>
<dbReference type="GO" id="GO:0022857">
    <property type="term" value="F:transmembrane transporter activity"/>
    <property type="evidence" value="ECO:0007669"/>
    <property type="project" value="InterPro"/>
</dbReference>
<feature type="transmembrane region" description="Helical" evidence="5">
    <location>
        <begin position="97"/>
        <end position="116"/>
    </location>
</feature>
<feature type="transmembrane region" description="Helical" evidence="5">
    <location>
        <begin position="37"/>
        <end position="57"/>
    </location>
</feature>
<evidence type="ECO:0000256" key="4">
    <source>
        <dbReference type="ARBA" id="ARBA00023136"/>
    </source>
</evidence>
<feature type="transmembrane region" description="Helical" evidence="5">
    <location>
        <begin position="207"/>
        <end position="228"/>
    </location>
</feature>
<keyword evidence="2 5" id="KW-0812">Transmembrane</keyword>
<name>A0A2P2M293_RHIMU</name>
<feature type="transmembrane region" description="Helical" evidence="5">
    <location>
        <begin position="69"/>
        <end position="91"/>
    </location>
</feature>
<dbReference type="InterPro" id="IPR030184">
    <property type="entry name" value="WAT1-related"/>
</dbReference>
<proteinExistence type="predicted"/>
<dbReference type="SUPFAM" id="SSF103481">
    <property type="entry name" value="Multidrug resistance efflux transporter EmrE"/>
    <property type="match status" value="1"/>
</dbReference>
<keyword evidence="3 5" id="KW-1133">Transmembrane helix</keyword>
<keyword evidence="4 5" id="KW-0472">Membrane</keyword>
<dbReference type="EMBL" id="GGEC01043837">
    <property type="protein sequence ID" value="MBX24321.1"/>
    <property type="molecule type" value="Transcribed_RNA"/>
</dbReference>
<dbReference type="InterPro" id="IPR037185">
    <property type="entry name" value="EmrE-like"/>
</dbReference>